<dbReference type="AlphaFoldDB" id="A0A382H6Q8"/>
<gene>
    <name evidence="1" type="ORF">METZ01_LOCUS235842</name>
</gene>
<proteinExistence type="predicted"/>
<evidence type="ECO:0000313" key="1">
    <source>
        <dbReference type="EMBL" id="SVB82988.1"/>
    </source>
</evidence>
<accession>A0A382H6Q8</accession>
<name>A0A382H6Q8_9ZZZZ</name>
<feature type="non-terminal residue" evidence="1">
    <location>
        <position position="1"/>
    </location>
</feature>
<dbReference type="EMBL" id="UINC01059503">
    <property type="protein sequence ID" value="SVB82988.1"/>
    <property type="molecule type" value="Genomic_DNA"/>
</dbReference>
<reference evidence="1" key="1">
    <citation type="submission" date="2018-05" db="EMBL/GenBank/DDBJ databases">
        <authorList>
            <person name="Lanie J.A."/>
            <person name="Ng W.-L."/>
            <person name="Kazmierczak K.M."/>
            <person name="Andrzejewski T.M."/>
            <person name="Davidsen T.M."/>
            <person name="Wayne K.J."/>
            <person name="Tettelin H."/>
            <person name="Glass J.I."/>
            <person name="Rusch D."/>
            <person name="Podicherti R."/>
            <person name="Tsui H.-C.T."/>
            <person name="Winkler M.E."/>
        </authorList>
    </citation>
    <scope>NUCLEOTIDE SEQUENCE</scope>
</reference>
<organism evidence="1">
    <name type="scientific">marine metagenome</name>
    <dbReference type="NCBI Taxonomy" id="408172"/>
    <lineage>
        <taxon>unclassified sequences</taxon>
        <taxon>metagenomes</taxon>
        <taxon>ecological metagenomes</taxon>
    </lineage>
</organism>
<sequence length="66" mass="7261">VSRSDSSVDRSEVATTCQCLYQGLVDYLRAQGTETQAVFWFVELEEGVVEGVVPPAWAMEVYIACA</sequence>
<protein>
    <submittedName>
        <fullName evidence="1">Uncharacterized protein</fullName>
    </submittedName>
</protein>